<feature type="disulfide bond" evidence="8">
    <location>
        <begin position="72"/>
        <end position="87"/>
    </location>
</feature>
<keyword evidence="9" id="KW-1185">Reference proteome</keyword>
<dbReference type="RefSeq" id="XP_017855802.1">
    <property type="nucleotide sequence ID" value="XM_018000313.1"/>
</dbReference>
<dbReference type="SUPFAM" id="SSF57424">
    <property type="entry name" value="LDL receptor-like module"/>
    <property type="match status" value="2"/>
</dbReference>
<reference evidence="9" key="2">
    <citation type="journal article" date="2016" name="G3 (Bethesda)">
        <title>Genome Evolution in Three Species of Cactophilic Drosophila.</title>
        <authorList>
            <person name="Sanchez-Flores A."/>
            <person name="Penazola F."/>
            <person name="Carpinteyro-Ponce J."/>
            <person name="Nazario-Yepiz N."/>
            <person name="Abreu-Goodger C."/>
            <person name="Machado C.A."/>
            <person name="Markow T.A."/>
        </authorList>
    </citation>
    <scope>NUCLEOTIDE SEQUENCE [LARGE SCALE GENOMIC DNA]</scope>
</reference>
<dbReference type="Pfam" id="PF00057">
    <property type="entry name" value="Ldl_recept_a"/>
    <property type="match status" value="2"/>
</dbReference>
<dbReference type="SMART" id="SM00192">
    <property type="entry name" value="LDLa"/>
    <property type="match status" value="2"/>
</dbReference>
<reference evidence="9" key="1">
    <citation type="journal article" date="1997" name="Nucleic Acids Res.">
        <title>tRNAscan-SE: a program for improved detection of transfer RNA genes in genomic sequence.</title>
        <authorList>
            <person name="Lowe T.M."/>
            <person name="Eddy S.R."/>
        </authorList>
    </citation>
    <scope>NUCLEOTIDE SEQUENCE [LARGE SCALE GENOMIC DNA]</scope>
</reference>
<feature type="disulfide bond" evidence="8">
    <location>
        <begin position="19"/>
        <end position="37"/>
    </location>
</feature>
<keyword evidence="3" id="KW-0812">Transmembrane</keyword>
<dbReference type="InterPro" id="IPR050685">
    <property type="entry name" value="LDLR"/>
</dbReference>
<keyword evidence="5" id="KW-1133">Transmembrane helix</keyword>
<dbReference type="PRINTS" id="PR00261">
    <property type="entry name" value="LDLRECEPTOR"/>
</dbReference>
<evidence type="ECO:0000256" key="7">
    <source>
        <dbReference type="ARBA" id="ARBA00023157"/>
    </source>
</evidence>
<dbReference type="InterPro" id="IPR002172">
    <property type="entry name" value="LDrepeatLR_classA_rpt"/>
</dbReference>
<keyword evidence="6" id="KW-0472">Membrane</keyword>
<evidence type="ECO:0000256" key="3">
    <source>
        <dbReference type="ARBA" id="ARBA00022692"/>
    </source>
</evidence>
<gene>
    <name evidence="10" type="primary">LOC108608764</name>
</gene>
<evidence type="ECO:0000256" key="4">
    <source>
        <dbReference type="ARBA" id="ARBA00022737"/>
    </source>
</evidence>
<evidence type="ECO:0000313" key="9">
    <source>
        <dbReference type="Proteomes" id="UP000694904"/>
    </source>
</evidence>
<evidence type="ECO:0000256" key="1">
    <source>
        <dbReference type="ARBA" id="ARBA00004167"/>
    </source>
</evidence>
<keyword evidence="4" id="KW-0677">Repeat</keyword>
<feature type="disulfide bond" evidence="8">
    <location>
        <begin position="12"/>
        <end position="24"/>
    </location>
</feature>
<keyword evidence="10" id="KW-0675">Receptor</keyword>
<dbReference type="CDD" id="cd00112">
    <property type="entry name" value="LDLa"/>
    <property type="match status" value="2"/>
</dbReference>
<evidence type="ECO:0000313" key="10">
    <source>
        <dbReference type="RefSeq" id="XP_017855802.1"/>
    </source>
</evidence>
<accession>A0ABM1NLG6</accession>
<evidence type="ECO:0000256" key="2">
    <source>
        <dbReference type="ARBA" id="ARBA00004308"/>
    </source>
</evidence>
<protein>
    <submittedName>
        <fullName evidence="10">Low-density lipoprotein receptor</fullName>
    </submittedName>
</protein>
<dbReference type="InterPro" id="IPR023415">
    <property type="entry name" value="LDLR_class-A_CS"/>
</dbReference>
<dbReference type="Gene3D" id="4.10.400.10">
    <property type="entry name" value="Low-density Lipoprotein Receptor"/>
    <property type="match status" value="2"/>
</dbReference>
<proteinExistence type="predicted"/>
<keyword evidence="7 8" id="KW-1015">Disulfide bond</keyword>
<dbReference type="InterPro" id="IPR036055">
    <property type="entry name" value="LDL_receptor-like_sf"/>
</dbReference>
<evidence type="ECO:0000256" key="5">
    <source>
        <dbReference type="ARBA" id="ARBA00022989"/>
    </source>
</evidence>
<comment type="caution">
    <text evidence="8">Lacks conserved residue(s) required for the propagation of feature annotation.</text>
</comment>
<sequence>MYIFVPFAESTCGIEQFRCNNGKCIPNKWRCDRESDCADGSDEAPGLCMNVCNHFTFRCDNGEQCLPRSWICDGDPDCRDGSDELECSKQKSYS</sequence>
<dbReference type="Proteomes" id="UP000694904">
    <property type="component" value="Chromosome 2"/>
</dbReference>
<comment type="subcellular location">
    <subcellularLocation>
        <location evidence="2">Endomembrane system</location>
    </subcellularLocation>
    <subcellularLocation>
        <location evidence="1">Membrane</location>
        <topology evidence="1">Single-pass membrane protein</topology>
    </subcellularLocation>
</comment>
<reference evidence="10" key="3">
    <citation type="submission" date="2025-08" db="UniProtKB">
        <authorList>
            <consortium name="RefSeq"/>
        </authorList>
    </citation>
    <scope>IDENTIFICATION</scope>
    <source>
        <tissue evidence="10">Whole organism</tissue>
    </source>
</reference>
<name>A0ABM1NLG6_DROAR</name>
<dbReference type="PROSITE" id="PS50068">
    <property type="entry name" value="LDLRA_2"/>
    <property type="match status" value="2"/>
</dbReference>
<evidence type="ECO:0000256" key="8">
    <source>
        <dbReference type="PROSITE-ProRule" id="PRU00124"/>
    </source>
</evidence>
<evidence type="ECO:0000256" key="6">
    <source>
        <dbReference type="ARBA" id="ARBA00023136"/>
    </source>
</evidence>
<dbReference type="PANTHER" id="PTHR24270">
    <property type="entry name" value="LOW-DENSITY LIPOPROTEIN RECEPTOR-RELATED"/>
    <property type="match status" value="1"/>
</dbReference>
<dbReference type="PROSITE" id="PS01209">
    <property type="entry name" value="LDLRA_1"/>
    <property type="match status" value="2"/>
</dbReference>
<keyword evidence="10" id="KW-0449">Lipoprotein</keyword>
<organism evidence="9 10">
    <name type="scientific">Drosophila arizonae</name>
    <name type="common">Fruit fly</name>
    <dbReference type="NCBI Taxonomy" id="7263"/>
    <lineage>
        <taxon>Eukaryota</taxon>
        <taxon>Metazoa</taxon>
        <taxon>Ecdysozoa</taxon>
        <taxon>Arthropoda</taxon>
        <taxon>Hexapoda</taxon>
        <taxon>Insecta</taxon>
        <taxon>Pterygota</taxon>
        <taxon>Neoptera</taxon>
        <taxon>Endopterygota</taxon>
        <taxon>Diptera</taxon>
        <taxon>Brachycera</taxon>
        <taxon>Muscomorpha</taxon>
        <taxon>Ephydroidea</taxon>
        <taxon>Drosophilidae</taxon>
        <taxon>Drosophila</taxon>
    </lineage>
</organism>
<dbReference type="GeneID" id="108608764"/>